<organism evidence="10 11">
    <name type="scientific">Blautia obeum ATCC 29174</name>
    <dbReference type="NCBI Taxonomy" id="411459"/>
    <lineage>
        <taxon>Bacteria</taxon>
        <taxon>Bacillati</taxon>
        <taxon>Bacillota</taxon>
        <taxon>Clostridia</taxon>
        <taxon>Lachnospirales</taxon>
        <taxon>Lachnospiraceae</taxon>
        <taxon>Blautia</taxon>
    </lineage>
</organism>
<feature type="site" description="Contributes to redox potential value" evidence="7">
    <location>
        <position position="34"/>
    </location>
</feature>
<dbReference type="HOGENOM" id="CLU_090389_10_3_9"/>
<feature type="disulfide bond" description="Redox-active" evidence="8">
    <location>
        <begin position="33"/>
        <end position="36"/>
    </location>
</feature>
<dbReference type="InterPro" id="IPR036249">
    <property type="entry name" value="Thioredoxin-like_sf"/>
</dbReference>
<protein>
    <recommendedName>
        <fullName evidence="6">Thioredoxin</fullName>
    </recommendedName>
</protein>
<dbReference type="eggNOG" id="COG0526">
    <property type="taxonomic scope" value="Bacteria"/>
</dbReference>
<feature type="active site" description="Nucleophile" evidence="7">
    <location>
        <position position="33"/>
    </location>
</feature>
<evidence type="ECO:0000259" key="9">
    <source>
        <dbReference type="PROSITE" id="PS51352"/>
    </source>
</evidence>
<dbReference type="Gene3D" id="3.40.30.10">
    <property type="entry name" value="Glutaredoxin"/>
    <property type="match status" value="1"/>
</dbReference>
<reference evidence="10 11" key="2">
    <citation type="submission" date="2007-04" db="EMBL/GenBank/DDBJ databases">
        <title>Draft genome sequence of Ruminococcus obeum (ATCC 29174).</title>
        <authorList>
            <person name="Sudarsanam P."/>
            <person name="Ley R."/>
            <person name="Guruge J."/>
            <person name="Turnbaugh P.J."/>
            <person name="Mahowald M."/>
            <person name="Liep D."/>
            <person name="Gordon J."/>
        </authorList>
    </citation>
    <scope>NUCLEOTIDE SEQUENCE [LARGE SCALE GENOMIC DNA]</scope>
    <source>
        <strain evidence="10 11">ATCC 29174</strain>
    </source>
</reference>
<evidence type="ECO:0000256" key="6">
    <source>
        <dbReference type="PIRNR" id="PIRNR000077"/>
    </source>
</evidence>
<keyword evidence="2" id="KW-0813">Transport</keyword>
<comment type="caution">
    <text evidence="10">The sequence shown here is derived from an EMBL/GenBank/DDBJ whole genome shotgun (WGS) entry which is preliminary data.</text>
</comment>
<dbReference type="EMBL" id="AAVO02000035">
    <property type="protein sequence ID" value="EDM85359.1"/>
    <property type="molecule type" value="Genomic_DNA"/>
</dbReference>
<dbReference type="CDD" id="cd02947">
    <property type="entry name" value="TRX_family"/>
    <property type="match status" value="1"/>
</dbReference>
<accession>A5ZYG4</accession>
<gene>
    <name evidence="10" type="ORF">RUMOBE_04073</name>
</gene>
<dbReference type="Proteomes" id="UP000006002">
    <property type="component" value="Unassembled WGS sequence"/>
</dbReference>
<feature type="site" description="Contributes to redox potential value" evidence="7">
    <location>
        <position position="35"/>
    </location>
</feature>
<evidence type="ECO:0000256" key="8">
    <source>
        <dbReference type="PIRSR" id="PIRSR000077-4"/>
    </source>
</evidence>
<dbReference type="PROSITE" id="PS51352">
    <property type="entry name" value="THIOREDOXIN_2"/>
    <property type="match status" value="1"/>
</dbReference>
<reference evidence="10 11" key="1">
    <citation type="submission" date="2007-03" db="EMBL/GenBank/DDBJ databases">
        <authorList>
            <person name="Fulton L."/>
            <person name="Clifton S."/>
            <person name="Fulton B."/>
            <person name="Xu J."/>
            <person name="Minx P."/>
            <person name="Pepin K.H."/>
            <person name="Johnson M."/>
            <person name="Thiruvilangam P."/>
            <person name="Bhonagiri V."/>
            <person name="Nash W.E."/>
            <person name="Mardis E.R."/>
            <person name="Wilson R.K."/>
        </authorList>
    </citation>
    <scope>NUCLEOTIDE SEQUENCE [LARGE SCALE GENOMIC DNA]</scope>
    <source>
        <strain evidence="10 11">ATCC 29174</strain>
    </source>
</reference>
<dbReference type="InterPro" id="IPR005746">
    <property type="entry name" value="Thioredoxin"/>
</dbReference>
<evidence type="ECO:0000256" key="5">
    <source>
        <dbReference type="ARBA" id="ARBA00023284"/>
    </source>
</evidence>
<evidence type="ECO:0000256" key="4">
    <source>
        <dbReference type="ARBA" id="ARBA00023157"/>
    </source>
</evidence>
<keyword evidence="4 8" id="KW-1015">Disulfide bond</keyword>
<dbReference type="AlphaFoldDB" id="A5ZYG4"/>
<dbReference type="PIRSF" id="PIRSF000077">
    <property type="entry name" value="Thioredoxin"/>
    <property type="match status" value="1"/>
</dbReference>
<evidence type="ECO:0000256" key="1">
    <source>
        <dbReference type="ARBA" id="ARBA00008987"/>
    </source>
</evidence>
<evidence type="ECO:0000256" key="7">
    <source>
        <dbReference type="PIRSR" id="PIRSR000077-1"/>
    </source>
</evidence>
<dbReference type="Pfam" id="PF00085">
    <property type="entry name" value="Thioredoxin"/>
    <property type="match status" value="1"/>
</dbReference>
<dbReference type="PANTHER" id="PTHR45663:SF11">
    <property type="entry name" value="GEO12009P1"/>
    <property type="match status" value="1"/>
</dbReference>
<sequence length="108" mass="12345">MNDMALRINAENFEEKVLKADKPVLVDFYSDTCIPCKQMAGILGDIEDEHEDTVYIYKVNVNYDKALAEQYKVMSVPTVICFVNGEQKGKVVGLKEQEEVEALFEEYL</sequence>
<dbReference type="GO" id="GO:0005737">
    <property type="term" value="C:cytoplasm"/>
    <property type="evidence" value="ECO:0007669"/>
    <property type="project" value="TreeGrafter"/>
</dbReference>
<keyword evidence="3" id="KW-0249">Electron transport</keyword>
<dbReference type="InterPro" id="IPR013766">
    <property type="entry name" value="Thioredoxin_domain"/>
</dbReference>
<name>A5ZYG4_9FIRM</name>
<keyword evidence="5 8" id="KW-0676">Redox-active center</keyword>
<evidence type="ECO:0000313" key="11">
    <source>
        <dbReference type="Proteomes" id="UP000006002"/>
    </source>
</evidence>
<proteinExistence type="inferred from homology"/>
<feature type="active site" description="Nucleophile" evidence="7">
    <location>
        <position position="36"/>
    </location>
</feature>
<evidence type="ECO:0000256" key="2">
    <source>
        <dbReference type="ARBA" id="ARBA00022448"/>
    </source>
</evidence>
<evidence type="ECO:0000256" key="3">
    <source>
        <dbReference type="ARBA" id="ARBA00022982"/>
    </source>
</evidence>
<dbReference type="SUPFAM" id="SSF52833">
    <property type="entry name" value="Thioredoxin-like"/>
    <property type="match status" value="1"/>
</dbReference>
<evidence type="ECO:0000313" key="10">
    <source>
        <dbReference type="EMBL" id="EDM85359.1"/>
    </source>
</evidence>
<feature type="domain" description="Thioredoxin" evidence="9">
    <location>
        <begin position="1"/>
        <end position="108"/>
    </location>
</feature>
<feature type="site" description="Deprotonates C-terminal active site Cys" evidence="7">
    <location>
        <position position="27"/>
    </location>
</feature>
<dbReference type="PANTHER" id="PTHR45663">
    <property type="entry name" value="GEO12009P1"/>
    <property type="match status" value="1"/>
</dbReference>
<comment type="similarity">
    <text evidence="1 6">Belongs to the thioredoxin family.</text>
</comment>
<dbReference type="GO" id="GO:0015035">
    <property type="term" value="F:protein-disulfide reductase activity"/>
    <property type="evidence" value="ECO:0007669"/>
    <property type="project" value="InterPro"/>
</dbReference>